<dbReference type="EMBL" id="AGNL01035458">
    <property type="protein sequence ID" value="EJK54677.1"/>
    <property type="molecule type" value="Genomic_DNA"/>
</dbReference>
<dbReference type="Proteomes" id="UP000266841">
    <property type="component" value="Unassembled WGS sequence"/>
</dbReference>
<accession>K0S780</accession>
<comment type="caution">
    <text evidence="1">The sequence shown here is derived from an EMBL/GenBank/DDBJ whole genome shotgun (WGS) entry which is preliminary data.</text>
</comment>
<name>K0S780_THAOC</name>
<evidence type="ECO:0000313" key="1">
    <source>
        <dbReference type="EMBL" id="EJK54677.1"/>
    </source>
</evidence>
<feature type="non-terminal residue" evidence="1">
    <location>
        <position position="1"/>
    </location>
</feature>
<dbReference type="InterPro" id="IPR006461">
    <property type="entry name" value="PLAC_motif_containing"/>
</dbReference>
<reference evidence="1 2" key="1">
    <citation type="journal article" date="2012" name="Genome Biol.">
        <title>Genome and low-iron response of an oceanic diatom adapted to chronic iron limitation.</title>
        <authorList>
            <person name="Lommer M."/>
            <person name="Specht M."/>
            <person name="Roy A.S."/>
            <person name="Kraemer L."/>
            <person name="Andreson R."/>
            <person name="Gutowska M.A."/>
            <person name="Wolf J."/>
            <person name="Bergner S.V."/>
            <person name="Schilhabel M.B."/>
            <person name="Klostermeier U.C."/>
            <person name="Beiko R.G."/>
            <person name="Rosenstiel P."/>
            <person name="Hippler M."/>
            <person name="Laroche J."/>
        </authorList>
    </citation>
    <scope>NUCLEOTIDE SEQUENCE [LARGE SCALE GENOMIC DNA]</scope>
    <source>
        <strain evidence="1 2">CCMP1005</strain>
    </source>
</reference>
<dbReference type="Pfam" id="PF04749">
    <property type="entry name" value="PLAC8"/>
    <property type="match status" value="1"/>
</dbReference>
<dbReference type="AlphaFoldDB" id="K0S780"/>
<gene>
    <name evidence="1" type="ORF">THAOC_25675</name>
</gene>
<sequence>PRESLVLESQVLAAGGGEAAAEIGPQGLTQLEAECTALLQGQSDESLPQANLVPEDQLIQGYNVNEPVYIASELSPLPMVEVVAPSDLPEGYVFDAVENGKSFSVTVPAGGVSRGQTFSAPFVPWEPSTLLGQVQNRLGLNWLGGRANPGNESPFKVLLGITIFDMVWSGLFSSPALYRVKQAFNFAMSIFSIYVILKTRKHIRESSGIPEESCQGCEDCCCATWCGCCTVLQMARHTAEYKTYAGQCCSETGLPVSAPQLQFGGAQIV</sequence>
<dbReference type="OrthoDB" id="1045822at2759"/>
<evidence type="ECO:0008006" key="3">
    <source>
        <dbReference type="Google" id="ProtNLM"/>
    </source>
</evidence>
<dbReference type="OMA" id="ENEQYRE"/>
<proteinExistence type="predicted"/>
<protein>
    <recommendedName>
        <fullName evidence="3">PLAC8 family protein</fullName>
    </recommendedName>
</protein>
<keyword evidence="2" id="KW-1185">Reference proteome</keyword>
<evidence type="ECO:0000313" key="2">
    <source>
        <dbReference type="Proteomes" id="UP000266841"/>
    </source>
</evidence>
<organism evidence="1 2">
    <name type="scientific">Thalassiosira oceanica</name>
    <name type="common">Marine diatom</name>
    <dbReference type="NCBI Taxonomy" id="159749"/>
    <lineage>
        <taxon>Eukaryota</taxon>
        <taxon>Sar</taxon>
        <taxon>Stramenopiles</taxon>
        <taxon>Ochrophyta</taxon>
        <taxon>Bacillariophyta</taxon>
        <taxon>Coscinodiscophyceae</taxon>
        <taxon>Thalassiosirophycidae</taxon>
        <taxon>Thalassiosirales</taxon>
        <taxon>Thalassiosiraceae</taxon>
        <taxon>Thalassiosira</taxon>
    </lineage>
</organism>